<comment type="caution">
    <text evidence="1">The sequence shown here is derived from an EMBL/GenBank/DDBJ whole genome shotgun (WGS) entry which is preliminary data.</text>
</comment>
<organism evidence="1 2">
    <name type="scientific">Shouchella clausii</name>
    <name type="common">Alkalihalobacillus clausii</name>
    <dbReference type="NCBI Taxonomy" id="79880"/>
    <lineage>
        <taxon>Bacteria</taxon>
        <taxon>Bacillati</taxon>
        <taxon>Bacillota</taxon>
        <taxon>Bacilli</taxon>
        <taxon>Bacillales</taxon>
        <taxon>Bacillaceae</taxon>
        <taxon>Shouchella</taxon>
    </lineage>
</organism>
<proteinExistence type="predicted"/>
<gene>
    <name evidence="1" type="ORF">CHH61_25655</name>
</gene>
<reference evidence="1 2" key="1">
    <citation type="submission" date="2017-07" db="EMBL/GenBank/DDBJ databases">
        <title>Isolation and whole genome analysis of endospore-forming bacteria from heroin.</title>
        <authorList>
            <person name="Kalinowski J."/>
            <person name="Ahrens B."/>
            <person name="Al-Dilaimi A."/>
            <person name="Winkler A."/>
            <person name="Wibberg D."/>
            <person name="Schleenbecker U."/>
            <person name="Ruckert C."/>
            <person name="Wolfel R."/>
            <person name="Grass G."/>
        </authorList>
    </citation>
    <scope>NUCLEOTIDE SEQUENCE [LARGE SCALE GENOMIC DNA]</scope>
    <source>
        <strain evidence="1 2">7523-2</strain>
    </source>
</reference>
<accession>A0A268QUI0</accession>
<name>A0A268QUI0_SHOCL</name>
<protein>
    <submittedName>
        <fullName evidence="1">Uncharacterized protein</fullName>
    </submittedName>
</protein>
<evidence type="ECO:0000313" key="2">
    <source>
        <dbReference type="Proteomes" id="UP000216133"/>
    </source>
</evidence>
<sequence length="72" mass="8179">YYYDLASFTVHNVNQDTERDVTFTPFGQEAEMTLDIESSYLKGNEVFNLKGEASSLTDGDTIMLKLNKESDM</sequence>
<feature type="non-terminal residue" evidence="1">
    <location>
        <position position="72"/>
    </location>
</feature>
<evidence type="ECO:0000313" key="1">
    <source>
        <dbReference type="EMBL" id="PAF11743.1"/>
    </source>
</evidence>
<dbReference type="AlphaFoldDB" id="A0A268QUI0"/>
<dbReference type="Proteomes" id="UP000216133">
    <property type="component" value="Unassembled WGS sequence"/>
</dbReference>
<feature type="non-terminal residue" evidence="1">
    <location>
        <position position="1"/>
    </location>
</feature>
<dbReference type="EMBL" id="NPBS01000819">
    <property type="protein sequence ID" value="PAF11743.1"/>
    <property type="molecule type" value="Genomic_DNA"/>
</dbReference>